<dbReference type="Pfam" id="PF04404">
    <property type="entry name" value="ERF"/>
    <property type="match status" value="1"/>
</dbReference>
<organism evidence="1 2">
    <name type="scientific">Acinetobacter baumannii</name>
    <dbReference type="NCBI Taxonomy" id="470"/>
    <lineage>
        <taxon>Bacteria</taxon>
        <taxon>Pseudomonadati</taxon>
        <taxon>Pseudomonadota</taxon>
        <taxon>Gammaproteobacteria</taxon>
        <taxon>Moraxellales</taxon>
        <taxon>Moraxellaceae</taxon>
        <taxon>Acinetobacter</taxon>
        <taxon>Acinetobacter calcoaceticus/baumannii complex</taxon>
    </lineage>
</organism>
<reference evidence="1" key="1">
    <citation type="submission" date="2020-08" db="EMBL/GenBank/DDBJ databases">
        <title>Diversity of carbapenem-resistant Acinetobacter baumannii and bacteriophage-mediated spread of the Oxa23 carbapenemase.</title>
        <authorList>
            <person name="Abouelfetouh A."/>
            <person name="Mattock J."/>
            <person name="Turner D."/>
            <person name="Li E."/>
            <person name="Evans B.A."/>
        </authorList>
    </citation>
    <scope>NUCLEOTIDE SEQUENCE</scope>
    <source>
        <strain evidence="1">A86</strain>
    </source>
</reference>
<protein>
    <submittedName>
        <fullName evidence="1">ERF family protein</fullName>
    </submittedName>
</protein>
<dbReference type="InterPro" id="IPR007499">
    <property type="entry name" value="ERF_bacteria_virus"/>
</dbReference>
<evidence type="ECO:0000313" key="2">
    <source>
        <dbReference type="Proteomes" id="UP000634608"/>
    </source>
</evidence>
<feature type="non-terminal residue" evidence="1">
    <location>
        <position position="48"/>
    </location>
</feature>
<sequence>MMNAQVNNTLVIEDLVAIQHELKAPKDKFNSFGKYNYRSCESILEAVK</sequence>
<evidence type="ECO:0000313" key="1">
    <source>
        <dbReference type="EMBL" id="MBD0222661.1"/>
    </source>
</evidence>
<comment type="caution">
    <text evidence="1">The sequence shown here is derived from an EMBL/GenBank/DDBJ whole genome shotgun (WGS) entry which is preliminary data.</text>
</comment>
<gene>
    <name evidence="1" type="ORF">IAG11_22830</name>
</gene>
<name>A0A8I0K8E8_ACIBA</name>
<accession>A0A8I0K8E8</accession>
<proteinExistence type="predicted"/>
<dbReference type="AlphaFoldDB" id="A0A8I0K8E8"/>
<dbReference type="Proteomes" id="UP000634608">
    <property type="component" value="Unassembled WGS sequence"/>
</dbReference>
<dbReference type="EMBL" id="JACSVK010000644">
    <property type="protein sequence ID" value="MBD0222661.1"/>
    <property type="molecule type" value="Genomic_DNA"/>
</dbReference>